<name>A0AAW5N0P6_9ESCH</name>
<dbReference type="EMBL" id="JANPXH010002147">
    <property type="protein sequence ID" value="MCR6680028.1"/>
    <property type="molecule type" value="Genomic_DNA"/>
</dbReference>
<dbReference type="Proteomes" id="UP001206878">
    <property type="component" value="Unassembled WGS sequence"/>
</dbReference>
<gene>
    <name evidence="1" type="ORF">NVV43_32325</name>
</gene>
<sequence>MTEIPQLAELQSLIEEGHPQLEARTVCEVQAGRRRFPIHALTLGNPSPEVPAVGFFGGVHGLER</sequence>
<protein>
    <recommendedName>
        <fullName evidence="3">Zinc carboxypeptidase</fullName>
    </recommendedName>
</protein>
<dbReference type="AlphaFoldDB" id="A0AAW5N0P6"/>
<reference evidence="1" key="1">
    <citation type="submission" date="2022-07" db="EMBL/GenBank/DDBJ databases">
        <title>Diversity of ethanolamine utilization by human commensal Escherichia coli.</title>
        <authorList>
            <person name="Jubelin G."/>
        </authorList>
    </citation>
    <scope>NUCLEOTIDE SEQUENCE</scope>
    <source>
        <strain evidence="1">S1</strain>
    </source>
</reference>
<evidence type="ECO:0008006" key="3">
    <source>
        <dbReference type="Google" id="ProtNLM"/>
    </source>
</evidence>
<proteinExistence type="predicted"/>
<evidence type="ECO:0000313" key="2">
    <source>
        <dbReference type="Proteomes" id="UP001206878"/>
    </source>
</evidence>
<organism evidence="1 2">
    <name type="scientific">Escherichia marmotae</name>
    <dbReference type="NCBI Taxonomy" id="1499973"/>
    <lineage>
        <taxon>Bacteria</taxon>
        <taxon>Pseudomonadati</taxon>
        <taxon>Pseudomonadota</taxon>
        <taxon>Gammaproteobacteria</taxon>
        <taxon>Enterobacterales</taxon>
        <taxon>Enterobacteriaceae</taxon>
        <taxon>Escherichia</taxon>
    </lineage>
</organism>
<comment type="caution">
    <text evidence="1">The sequence shown here is derived from an EMBL/GenBank/DDBJ whole genome shotgun (WGS) entry which is preliminary data.</text>
</comment>
<accession>A0AAW5N0P6</accession>
<feature type="non-terminal residue" evidence="1">
    <location>
        <position position="64"/>
    </location>
</feature>
<evidence type="ECO:0000313" key="1">
    <source>
        <dbReference type="EMBL" id="MCR6680028.1"/>
    </source>
</evidence>